<evidence type="ECO:0000256" key="5">
    <source>
        <dbReference type="ARBA" id="ARBA00023163"/>
    </source>
</evidence>
<dbReference type="InterPro" id="IPR001789">
    <property type="entry name" value="Sig_transdc_resp-reg_receiver"/>
</dbReference>
<feature type="modified residue" description="4-aspartylphosphate" evidence="6">
    <location>
        <position position="57"/>
    </location>
</feature>
<dbReference type="RefSeq" id="WP_241347601.1">
    <property type="nucleotide sequence ID" value="NZ_JAKZGP010000014.1"/>
</dbReference>
<evidence type="ECO:0000256" key="6">
    <source>
        <dbReference type="PROSITE-ProRule" id="PRU00169"/>
    </source>
</evidence>
<evidence type="ECO:0000256" key="1">
    <source>
        <dbReference type="ARBA" id="ARBA00022553"/>
    </source>
</evidence>
<organism evidence="8 9">
    <name type="scientific">Belliella filtrata</name>
    <dbReference type="NCBI Taxonomy" id="2923435"/>
    <lineage>
        <taxon>Bacteria</taxon>
        <taxon>Pseudomonadati</taxon>
        <taxon>Bacteroidota</taxon>
        <taxon>Cytophagia</taxon>
        <taxon>Cytophagales</taxon>
        <taxon>Cyclobacteriaceae</taxon>
        <taxon>Belliella</taxon>
    </lineage>
</organism>
<feature type="domain" description="Response regulatory" evidence="7">
    <location>
        <begin position="8"/>
        <end position="123"/>
    </location>
</feature>
<reference evidence="8" key="1">
    <citation type="submission" date="2022-03" db="EMBL/GenBank/DDBJ databases">
        <title>De novo assembled genomes of Belliella spp. (Cyclobacteriaceae) strains.</title>
        <authorList>
            <person name="Szabo A."/>
            <person name="Korponai K."/>
            <person name="Felfoldi T."/>
        </authorList>
    </citation>
    <scope>NUCLEOTIDE SEQUENCE</scope>
    <source>
        <strain evidence="8">DSM 111904</strain>
    </source>
</reference>
<keyword evidence="9" id="KW-1185">Reference proteome</keyword>
<dbReference type="InterPro" id="IPR039420">
    <property type="entry name" value="WalR-like"/>
</dbReference>
<keyword evidence="5" id="KW-0804">Transcription</keyword>
<dbReference type="SUPFAM" id="SSF52172">
    <property type="entry name" value="CheY-like"/>
    <property type="match status" value="1"/>
</dbReference>
<dbReference type="Gene3D" id="3.40.50.2300">
    <property type="match status" value="1"/>
</dbReference>
<dbReference type="Pfam" id="PF00072">
    <property type="entry name" value="Response_reg"/>
    <property type="match status" value="1"/>
</dbReference>
<evidence type="ECO:0000313" key="8">
    <source>
        <dbReference type="EMBL" id="MCH7409250.1"/>
    </source>
</evidence>
<evidence type="ECO:0000256" key="3">
    <source>
        <dbReference type="ARBA" id="ARBA00023015"/>
    </source>
</evidence>
<evidence type="ECO:0000259" key="7">
    <source>
        <dbReference type="PROSITE" id="PS50110"/>
    </source>
</evidence>
<protein>
    <submittedName>
        <fullName evidence="8">Response regulator</fullName>
    </submittedName>
</protein>
<evidence type="ECO:0000256" key="2">
    <source>
        <dbReference type="ARBA" id="ARBA00023012"/>
    </source>
</evidence>
<dbReference type="SMART" id="SM00448">
    <property type="entry name" value="REC"/>
    <property type="match status" value="1"/>
</dbReference>
<dbReference type="CDD" id="cd17574">
    <property type="entry name" value="REC_OmpR"/>
    <property type="match status" value="1"/>
</dbReference>
<dbReference type="Proteomes" id="UP001165489">
    <property type="component" value="Unassembled WGS sequence"/>
</dbReference>
<proteinExistence type="predicted"/>
<evidence type="ECO:0000313" key="9">
    <source>
        <dbReference type="Proteomes" id="UP001165489"/>
    </source>
</evidence>
<dbReference type="InterPro" id="IPR011006">
    <property type="entry name" value="CheY-like_superfamily"/>
</dbReference>
<dbReference type="EMBL" id="JAKZGP010000014">
    <property type="protein sequence ID" value="MCH7409250.1"/>
    <property type="molecule type" value="Genomic_DNA"/>
</dbReference>
<evidence type="ECO:0000256" key="4">
    <source>
        <dbReference type="ARBA" id="ARBA00023125"/>
    </source>
</evidence>
<comment type="caution">
    <text evidence="8">The sequence shown here is derived from an EMBL/GenBank/DDBJ whole genome shotgun (WGS) entry which is preliminary data.</text>
</comment>
<keyword evidence="1 6" id="KW-0597">Phosphoprotein</keyword>
<dbReference type="PANTHER" id="PTHR48111:SF1">
    <property type="entry name" value="TWO-COMPONENT RESPONSE REGULATOR ORR33"/>
    <property type="match status" value="1"/>
</dbReference>
<keyword evidence="2" id="KW-0902">Two-component regulatory system</keyword>
<accession>A0ABS9UYK1</accession>
<dbReference type="PANTHER" id="PTHR48111">
    <property type="entry name" value="REGULATOR OF RPOS"/>
    <property type="match status" value="1"/>
</dbReference>
<name>A0ABS9UYK1_9BACT</name>
<sequence>MEEQKTYTIVLIEDDELILKMTEFKLKQAGFKIYIAKDGDSGIKAIRQYVPDLVITDIMLPYKSGLEITHLSKKEFPNIPILILSSLGDEENAVDKAFSLGADDFISKPFNPNELVLRVKRFLIVR</sequence>
<keyword evidence="3" id="KW-0805">Transcription regulation</keyword>
<dbReference type="PROSITE" id="PS50110">
    <property type="entry name" value="RESPONSE_REGULATORY"/>
    <property type="match status" value="1"/>
</dbReference>
<gene>
    <name evidence="8" type="ORF">MM239_07585</name>
</gene>
<keyword evidence="4" id="KW-0238">DNA-binding</keyword>